<dbReference type="RefSeq" id="WP_183452279.1">
    <property type="nucleotide sequence ID" value="NZ_JACHWB010000004.1"/>
</dbReference>
<keyword evidence="3" id="KW-1185">Reference proteome</keyword>
<dbReference type="InterPro" id="IPR006311">
    <property type="entry name" value="TAT_signal"/>
</dbReference>
<sequence>MKRMANRRTILLTAGVGAVAAAAGAVAAQPEDIRGAVTFEGGAAVPKGHLEIYLEDPAIRDNARRRSAATRITSDGASKAVAFSLSPPASPAASQTLRIVARLERADGWLMARGSAQVEAGSPVNIVLNAVMY</sequence>
<evidence type="ECO:0000256" key="1">
    <source>
        <dbReference type="SAM" id="SignalP"/>
    </source>
</evidence>
<feature type="signal peptide" evidence="1">
    <location>
        <begin position="1"/>
        <end position="27"/>
    </location>
</feature>
<dbReference type="PROSITE" id="PS51318">
    <property type="entry name" value="TAT"/>
    <property type="match status" value="1"/>
</dbReference>
<accession>A0A7W4YYT5</accession>
<dbReference type="AlphaFoldDB" id="A0A7W4YYT5"/>
<gene>
    <name evidence="2" type="ORF">FHR70_003444</name>
</gene>
<evidence type="ECO:0000313" key="3">
    <source>
        <dbReference type="Proteomes" id="UP000532010"/>
    </source>
</evidence>
<feature type="chain" id="PRO_5030944932" evidence="1">
    <location>
        <begin position="28"/>
        <end position="133"/>
    </location>
</feature>
<comment type="caution">
    <text evidence="2">The sequence shown here is derived from an EMBL/GenBank/DDBJ whole genome shotgun (WGS) entry which is preliminary data.</text>
</comment>
<name>A0A7W4YYT5_9HYPH</name>
<dbReference type="Proteomes" id="UP000532010">
    <property type="component" value="Unassembled WGS sequence"/>
</dbReference>
<evidence type="ECO:0000313" key="2">
    <source>
        <dbReference type="EMBL" id="MBB3020363.1"/>
    </source>
</evidence>
<protein>
    <submittedName>
        <fullName evidence="2">Uncharacterized protein</fullName>
    </submittedName>
</protein>
<reference evidence="2 3" key="1">
    <citation type="submission" date="2020-08" db="EMBL/GenBank/DDBJ databases">
        <title>The Agave Microbiome: Exploring the role of microbial communities in plant adaptations to desert environments.</title>
        <authorList>
            <person name="Partida-Martinez L.P."/>
        </authorList>
    </citation>
    <scope>NUCLEOTIDE SEQUENCE [LARGE SCALE GENOMIC DNA]</scope>
    <source>
        <strain evidence="2 3">AT3.9</strain>
    </source>
</reference>
<dbReference type="EMBL" id="JACHWB010000004">
    <property type="protein sequence ID" value="MBB3020363.1"/>
    <property type="molecule type" value="Genomic_DNA"/>
</dbReference>
<organism evidence="2 3">
    <name type="scientific">Microvirga lupini</name>
    <dbReference type="NCBI Taxonomy" id="420324"/>
    <lineage>
        <taxon>Bacteria</taxon>
        <taxon>Pseudomonadati</taxon>
        <taxon>Pseudomonadota</taxon>
        <taxon>Alphaproteobacteria</taxon>
        <taxon>Hyphomicrobiales</taxon>
        <taxon>Methylobacteriaceae</taxon>
        <taxon>Microvirga</taxon>
    </lineage>
</organism>
<keyword evidence="1" id="KW-0732">Signal</keyword>
<proteinExistence type="predicted"/>